<organism evidence="3 4">
    <name type="scientific">Pyrus ussuriensis x Pyrus communis</name>
    <dbReference type="NCBI Taxonomy" id="2448454"/>
    <lineage>
        <taxon>Eukaryota</taxon>
        <taxon>Viridiplantae</taxon>
        <taxon>Streptophyta</taxon>
        <taxon>Embryophyta</taxon>
        <taxon>Tracheophyta</taxon>
        <taxon>Spermatophyta</taxon>
        <taxon>Magnoliopsida</taxon>
        <taxon>eudicotyledons</taxon>
        <taxon>Gunneridae</taxon>
        <taxon>Pentapetalae</taxon>
        <taxon>rosids</taxon>
        <taxon>fabids</taxon>
        <taxon>Rosales</taxon>
        <taxon>Rosaceae</taxon>
        <taxon>Amygdaloideae</taxon>
        <taxon>Maleae</taxon>
        <taxon>Pyrus</taxon>
    </lineage>
</organism>
<keyword evidence="3" id="KW-0418">Kinase</keyword>
<sequence length="137" mass="14936">MVYRINIGGERLIYPDQDNGMSRNWDGSGNDSSNSSILLRNSIIHLNFSKIPEYRVTILNGLEMFKLSANWNLAGPSPDPPPIAPAKGTPSKPSTRSRTPLLATVVGVACGILGLSVLGFLVFRRRRRVKGTASNRS</sequence>
<accession>A0A5N5G9L4</accession>
<keyword evidence="4" id="KW-1185">Reference proteome</keyword>
<name>A0A5N5G9L4_9ROSA</name>
<evidence type="ECO:0000256" key="2">
    <source>
        <dbReference type="SAM" id="Phobius"/>
    </source>
</evidence>
<reference evidence="3 4" key="1">
    <citation type="submission" date="2019-09" db="EMBL/GenBank/DDBJ databases">
        <authorList>
            <person name="Ou C."/>
        </authorList>
    </citation>
    <scope>NUCLEOTIDE SEQUENCE [LARGE SCALE GENOMIC DNA]</scope>
    <source>
        <strain evidence="3">S2</strain>
        <tissue evidence="3">Leaf</tissue>
    </source>
</reference>
<gene>
    <name evidence="3" type="ORF">D8674_018433</name>
</gene>
<reference evidence="3 4" key="3">
    <citation type="submission" date="2019-11" db="EMBL/GenBank/DDBJ databases">
        <title>A de novo genome assembly of a pear dwarfing rootstock.</title>
        <authorList>
            <person name="Wang F."/>
            <person name="Wang J."/>
            <person name="Li S."/>
            <person name="Zhang Y."/>
            <person name="Fang M."/>
            <person name="Ma L."/>
            <person name="Zhao Y."/>
            <person name="Jiang S."/>
        </authorList>
    </citation>
    <scope>NUCLEOTIDE SEQUENCE [LARGE SCALE GENOMIC DNA]</scope>
    <source>
        <strain evidence="3">S2</strain>
        <tissue evidence="3">Leaf</tissue>
    </source>
</reference>
<keyword evidence="2" id="KW-1133">Transmembrane helix</keyword>
<keyword evidence="3" id="KW-0675">Receptor</keyword>
<feature type="transmembrane region" description="Helical" evidence="2">
    <location>
        <begin position="101"/>
        <end position="123"/>
    </location>
</feature>
<evidence type="ECO:0000313" key="3">
    <source>
        <dbReference type="EMBL" id="KAB2610401.1"/>
    </source>
</evidence>
<dbReference type="Proteomes" id="UP000327157">
    <property type="component" value="Chromosome 17"/>
</dbReference>
<dbReference type="EMBL" id="SMOL01000487">
    <property type="protein sequence ID" value="KAB2610401.1"/>
    <property type="molecule type" value="Genomic_DNA"/>
</dbReference>
<keyword evidence="3" id="KW-0808">Transferase</keyword>
<dbReference type="InterPro" id="IPR045272">
    <property type="entry name" value="ANXUR1/2-like"/>
</dbReference>
<evidence type="ECO:0000256" key="1">
    <source>
        <dbReference type="SAM" id="MobiDB-lite"/>
    </source>
</evidence>
<evidence type="ECO:0000313" key="4">
    <source>
        <dbReference type="Proteomes" id="UP000327157"/>
    </source>
</evidence>
<dbReference type="PANTHER" id="PTHR34590">
    <property type="entry name" value="OS03G0124300 PROTEIN-RELATED"/>
    <property type="match status" value="1"/>
</dbReference>
<proteinExistence type="predicted"/>
<protein>
    <submittedName>
        <fullName evidence="3">Receptor-like protein kinase FERONIA</fullName>
    </submittedName>
</protein>
<dbReference type="AlphaFoldDB" id="A0A5N5G9L4"/>
<dbReference type="GO" id="GO:0004714">
    <property type="term" value="F:transmembrane receptor protein tyrosine kinase activity"/>
    <property type="evidence" value="ECO:0007669"/>
    <property type="project" value="InterPro"/>
</dbReference>
<keyword evidence="2" id="KW-0812">Transmembrane</keyword>
<feature type="region of interest" description="Disordered" evidence="1">
    <location>
        <begin position="76"/>
        <end position="97"/>
    </location>
</feature>
<reference evidence="4" key="2">
    <citation type="submission" date="2019-10" db="EMBL/GenBank/DDBJ databases">
        <title>A de novo genome assembly of a pear dwarfing rootstock.</title>
        <authorList>
            <person name="Wang F."/>
            <person name="Wang J."/>
            <person name="Li S."/>
            <person name="Zhang Y."/>
            <person name="Fang M."/>
            <person name="Ma L."/>
            <person name="Zhao Y."/>
            <person name="Jiang S."/>
        </authorList>
    </citation>
    <scope>NUCLEOTIDE SEQUENCE [LARGE SCALE GENOMIC DNA]</scope>
</reference>
<keyword evidence="2" id="KW-0472">Membrane</keyword>
<comment type="caution">
    <text evidence="3">The sequence shown here is derived from an EMBL/GenBank/DDBJ whole genome shotgun (WGS) entry which is preliminary data.</text>
</comment>